<keyword evidence="3" id="KW-1185">Reference proteome</keyword>
<proteinExistence type="predicted"/>
<accession>A0AAV7RPX1</accession>
<feature type="region of interest" description="Disordered" evidence="1">
    <location>
        <begin position="79"/>
        <end position="102"/>
    </location>
</feature>
<evidence type="ECO:0000313" key="2">
    <source>
        <dbReference type="EMBL" id="KAJ1154844.1"/>
    </source>
</evidence>
<evidence type="ECO:0000313" key="3">
    <source>
        <dbReference type="Proteomes" id="UP001066276"/>
    </source>
</evidence>
<gene>
    <name evidence="2" type="ORF">NDU88_007587</name>
</gene>
<dbReference type="AlphaFoldDB" id="A0AAV7RPX1"/>
<dbReference type="EMBL" id="JANPWB010000009">
    <property type="protein sequence ID" value="KAJ1154844.1"/>
    <property type="molecule type" value="Genomic_DNA"/>
</dbReference>
<protein>
    <submittedName>
        <fullName evidence="2">Uncharacterized protein</fullName>
    </submittedName>
</protein>
<dbReference type="Proteomes" id="UP001066276">
    <property type="component" value="Chromosome 5"/>
</dbReference>
<sequence>MRALRYTGKQENKGVEKERKRITRALRYTGKQENKGVEKERKRTVVENASFSGFGWLGRLPAGPGILLVFGGVVTSGSRKSESQASVGVPTLPWEHDTSPTEARLKTTVGGAYRRGGGHPPTQY</sequence>
<organism evidence="2 3">
    <name type="scientific">Pleurodeles waltl</name>
    <name type="common">Iberian ribbed newt</name>
    <dbReference type="NCBI Taxonomy" id="8319"/>
    <lineage>
        <taxon>Eukaryota</taxon>
        <taxon>Metazoa</taxon>
        <taxon>Chordata</taxon>
        <taxon>Craniata</taxon>
        <taxon>Vertebrata</taxon>
        <taxon>Euteleostomi</taxon>
        <taxon>Amphibia</taxon>
        <taxon>Batrachia</taxon>
        <taxon>Caudata</taxon>
        <taxon>Salamandroidea</taxon>
        <taxon>Salamandridae</taxon>
        <taxon>Pleurodelinae</taxon>
        <taxon>Pleurodeles</taxon>
    </lineage>
</organism>
<name>A0AAV7RPX1_PLEWA</name>
<reference evidence="2" key="1">
    <citation type="journal article" date="2022" name="bioRxiv">
        <title>Sequencing and chromosome-scale assembly of the giantPleurodeles waltlgenome.</title>
        <authorList>
            <person name="Brown T."/>
            <person name="Elewa A."/>
            <person name="Iarovenko S."/>
            <person name="Subramanian E."/>
            <person name="Araus A.J."/>
            <person name="Petzold A."/>
            <person name="Susuki M."/>
            <person name="Suzuki K.-i.T."/>
            <person name="Hayashi T."/>
            <person name="Toyoda A."/>
            <person name="Oliveira C."/>
            <person name="Osipova E."/>
            <person name="Leigh N.D."/>
            <person name="Simon A."/>
            <person name="Yun M.H."/>
        </authorList>
    </citation>
    <scope>NUCLEOTIDE SEQUENCE</scope>
    <source>
        <strain evidence="2">20211129_DDA</strain>
        <tissue evidence="2">Liver</tissue>
    </source>
</reference>
<comment type="caution">
    <text evidence="2">The sequence shown here is derived from an EMBL/GenBank/DDBJ whole genome shotgun (WGS) entry which is preliminary data.</text>
</comment>
<evidence type="ECO:0000256" key="1">
    <source>
        <dbReference type="SAM" id="MobiDB-lite"/>
    </source>
</evidence>